<dbReference type="EMBL" id="SMYO01000001">
    <property type="protein sequence ID" value="TDK64673.1"/>
    <property type="molecule type" value="Genomic_DNA"/>
</dbReference>
<dbReference type="NCBIfam" id="TIGR01726">
    <property type="entry name" value="HEQRo_perm_3TM"/>
    <property type="match status" value="1"/>
</dbReference>
<dbReference type="Pfam" id="PF00528">
    <property type="entry name" value="BPD_transp_1"/>
    <property type="match status" value="1"/>
</dbReference>
<evidence type="ECO:0000256" key="4">
    <source>
        <dbReference type="ARBA" id="ARBA00022692"/>
    </source>
</evidence>
<organism evidence="10 11">
    <name type="scientific">Bacillus salipaludis</name>
    <dbReference type="NCBI Taxonomy" id="2547811"/>
    <lineage>
        <taxon>Bacteria</taxon>
        <taxon>Bacillati</taxon>
        <taxon>Bacillota</taxon>
        <taxon>Bacilli</taxon>
        <taxon>Bacillales</taxon>
        <taxon>Bacillaceae</taxon>
        <taxon>Bacillus</taxon>
    </lineage>
</organism>
<dbReference type="PANTHER" id="PTHR30614">
    <property type="entry name" value="MEMBRANE COMPONENT OF AMINO ACID ABC TRANSPORTER"/>
    <property type="match status" value="1"/>
</dbReference>
<keyword evidence="12" id="KW-1185">Reference proteome</keyword>
<dbReference type="InterPro" id="IPR010065">
    <property type="entry name" value="AA_ABC_transptr_permease_3TM"/>
</dbReference>
<evidence type="ECO:0000256" key="2">
    <source>
        <dbReference type="ARBA" id="ARBA00022448"/>
    </source>
</evidence>
<sequence length="217" mass="24192">MRGIEMVWQDFPNLLVGAGKTLEIVCISLLFATIIGLIFGMFRISSNRILQSITRVYVSIIRGTPLYVQIIFVYFAIMPMIVPGGLSPMVVGAMTISINAGAYLAEVFRAGIASIDKGQEEASSALGFTKRQTFFYVILPQAVKRMTPAFMNQFSISLKDTSLLAVIGVVELTYSAQIGYAQNYEIFAYLFTIGLMYWVLYTSINWLTELVERKVSN</sequence>
<protein>
    <submittedName>
        <fullName evidence="10">Amino acid ABC transporter permease</fullName>
    </submittedName>
</protein>
<evidence type="ECO:0000313" key="12">
    <source>
        <dbReference type="Proteomes" id="UP001178888"/>
    </source>
</evidence>
<dbReference type="RefSeq" id="WP_133332308.1">
    <property type="nucleotide sequence ID" value="NZ_JAVGVR010000001.1"/>
</dbReference>
<dbReference type="PROSITE" id="PS50928">
    <property type="entry name" value="ABC_TM1"/>
    <property type="match status" value="1"/>
</dbReference>
<feature type="transmembrane region" description="Helical" evidence="7">
    <location>
        <begin position="89"/>
        <end position="108"/>
    </location>
</feature>
<keyword evidence="6 7" id="KW-0472">Membrane</keyword>
<feature type="transmembrane region" description="Helical" evidence="7">
    <location>
        <begin position="56"/>
        <end position="77"/>
    </location>
</feature>
<dbReference type="Proteomes" id="UP000295132">
    <property type="component" value="Unassembled WGS sequence"/>
</dbReference>
<evidence type="ECO:0000256" key="6">
    <source>
        <dbReference type="ARBA" id="ARBA00023136"/>
    </source>
</evidence>
<evidence type="ECO:0000313" key="10">
    <source>
        <dbReference type="EMBL" id="TDK64673.1"/>
    </source>
</evidence>
<accession>A0A4R5W0R7</accession>
<dbReference type="InterPro" id="IPR035906">
    <property type="entry name" value="MetI-like_sf"/>
</dbReference>
<evidence type="ECO:0000256" key="5">
    <source>
        <dbReference type="ARBA" id="ARBA00022989"/>
    </source>
</evidence>
<comment type="caution">
    <text evidence="10">The sequence shown here is derived from an EMBL/GenBank/DDBJ whole genome shotgun (WGS) entry which is preliminary data.</text>
</comment>
<dbReference type="GO" id="GO:0043190">
    <property type="term" value="C:ATP-binding cassette (ABC) transporter complex"/>
    <property type="evidence" value="ECO:0007669"/>
    <property type="project" value="InterPro"/>
</dbReference>
<dbReference type="Gene3D" id="1.10.3720.10">
    <property type="entry name" value="MetI-like"/>
    <property type="match status" value="1"/>
</dbReference>
<proteinExistence type="inferred from homology"/>
<keyword evidence="2 7" id="KW-0813">Transport</keyword>
<dbReference type="CDD" id="cd06261">
    <property type="entry name" value="TM_PBP2"/>
    <property type="match status" value="1"/>
</dbReference>
<dbReference type="GO" id="GO:0006865">
    <property type="term" value="P:amino acid transport"/>
    <property type="evidence" value="ECO:0007669"/>
    <property type="project" value="TreeGrafter"/>
</dbReference>
<evidence type="ECO:0000256" key="1">
    <source>
        <dbReference type="ARBA" id="ARBA00004651"/>
    </source>
</evidence>
<keyword evidence="4 7" id="KW-0812">Transmembrane</keyword>
<dbReference type="InterPro" id="IPR000515">
    <property type="entry name" value="MetI-like"/>
</dbReference>
<dbReference type="SUPFAM" id="SSF161098">
    <property type="entry name" value="MetI-like"/>
    <property type="match status" value="1"/>
</dbReference>
<dbReference type="GO" id="GO:0022857">
    <property type="term" value="F:transmembrane transporter activity"/>
    <property type="evidence" value="ECO:0007669"/>
    <property type="project" value="InterPro"/>
</dbReference>
<dbReference type="PANTHER" id="PTHR30614:SF46">
    <property type="entry name" value="ABC TRANSPORTER MEMBRANE SPANNING PERMEASE-GLUTAMINE TRANSPORT"/>
    <property type="match status" value="1"/>
</dbReference>
<reference evidence="9" key="2">
    <citation type="submission" date="2023-08" db="EMBL/GenBank/DDBJ databases">
        <title>Nitrogen cycling bacteria in agricultural field soils.</title>
        <authorList>
            <person name="Jang J."/>
        </authorList>
    </citation>
    <scope>NUCLEOTIDE SEQUENCE</scope>
    <source>
        <strain evidence="9">PS3-36</strain>
    </source>
</reference>
<dbReference type="InterPro" id="IPR043429">
    <property type="entry name" value="ArtM/GltK/GlnP/TcyL/YhdX-like"/>
</dbReference>
<evidence type="ECO:0000313" key="11">
    <source>
        <dbReference type="Proteomes" id="UP000295132"/>
    </source>
</evidence>
<dbReference type="EMBL" id="JAVGVR010000001">
    <property type="protein sequence ID" value="MDQ6597130.1"/>
    <property type="molecule type" value="Genomic_DNA"/>
</dbReference>
<feature type="transmembrane region" description="Helical" evidence="7">
    <location>
        <begin position="161"/>
        <end position="180"/>
    </location>
</feature>
<dbReference type="AlphaFoldDB" id="A0A4R5W0R7"/>
<comment type="similarity">
    <text evidence="7">Belongs to the binding-protein-dependent transport system permease family.</text>
</comment>
<reference evidence="10 11" key="1">
    <citation type="submission" date="2019-03" db="EMBL/GenBank/DDBJ databases">
        <title>Bacillus niacini sp. nov. a Nicotinate-Metabolizing Mesophile Isolated from Soil.</title>
        <authorList>
            <person name="Zhang G."/>
        </authorList>
    </citation>
    <scope>NUCLEOTIDE SEQUENCE [LARGE SCALE GENOMIC DNA]</scope>
    <source>
        <strain evidence="10 11">WN066</strain>
    </source>
</reference>
<feature type="transmembrane region" description="Helical" evidence="7">
    <location>
        <begin position="22"/>
        <end position="44"/>
    </location>
</feature>
<evidence type="ECO:0000256" key="7">
    <source>
        <dbReference type="RuleBase" id="RU363032"/>
    </source>
</evidence>
<keyword evidence="5 7" id="KW-1133">Transmembrane helix</keyword>
<comment type="subcellular location">
    <subcellularLocation>
        <location evidence="1 7">Cell membrane</location>
        <topology evidence="1 7">Multi-pass membrane protein</topology>
    </subcellularLocation>
</comment>
<keyword evidence="3" id="KW-1003">Cell membrane</keyword>
<evidence type="ECO:0000256" key="3">
    <source>
        <dbReference type="ARBA" id="ARBA00022475"/>
    </source>
</evidence>
<evidence type="ECO:0000313" key="9">
    <source>
        <dbReference type="EMBL" id="MDQ6597130.1"/>
    </source>
</evidence>
<feature type="domain" description="ABC transmembrane type-1" evidence="8">
    <location>
        <begin position="18"/>
        <end position="208"/>
    </location>
</feature>
<name>A0A4R5W0R7_9BACI</name>
<feature type="transmembrane region" description="Helical" evidence="7">
    <location>
        <begin position="186"/>
        <end position="207"/>
    </location>
</feature>
<gene>
    <name evidence="10" type="ORF">E2K98_00020</name>
    <name evidence="9" type="ORF">RCG21_12325</name>
</gene>
<evidence type="ECO:0000259" key="8">
    <source>
        <dbReference type="PROSITE" id="PS50928"/>
    </source>
</evidence>
<dbReference type="Proteomes" id="UP001178888">
    <property type="component" value="Unassembled WGS sequence"/>
</dbReference>